<organism evidence="12 13">
    <name type="scientific">Crassostrea virginica</name>
    <name type="common">Eastern oyster</name>
    <dbReference type="NCBI Taxonomy" id="6565"/>
    <lineage>
        <taxon>Eukaryota</taxon>
        <taxon>Metazoa</taxon>
        <taxon>Spiralia</taxon>
        <taxon>Lophotrochozoa</taxon>
        <taxon>Mollusca</taxon>
        <taxon>Bivalvia</taxon>
        <taxon>Autobranchia</taxon>
        <taxon>Pteriomorphia</taxon>
        <taxon>Ostreida</taxon>
        <taxon>Ostreoidea</taxon>
        <taxon>Ostreidae</taxon>
        <taxon>Crassostrea</taxon>
    </lineage>
</organism>
<dbReference type="InterPro" id="IPR044536">
    <property type="entry name" value="PEX7"/>
</dbReference>
<evidence type="ECO:0000313" key="12">
    <source>
        <dbReference type="Proteomes" id="UP000694844"/>
    </source>
</evidence>
<accession>A0A8B8AJH6</accession>
<name>A0A8B8AJH6_CRAVI</name>
<dbReference type="PRINTS" id="PR00320">
    <property type="entry name" value="GPROTEINBRPT"/>
</dbReference>
<dbReference type="GO" id="GO:0005829">
    <property type="term" value="C:cytosol"/>
    <property type="evidence" value="ECO:0007669"/>
    <property type="project" value="UniProtKB-SubCell"/>
</dbReference>
<protein>
    <recommendedName>
        <fullName evidence="10">Peroxin-7</fullName>
    </recommendedName>
</protein>
<comment type="subcellular location">
    <subcellularLocation>
        <location evidence="2">Cytoplasm</location>
        <location evidence="2">Cytosol</location>
    </subcellularLocation>
    <subcellularLocation>
        <location evidence="1">Peroxisome matrix</location>
    </subcellularLocation>
</comment>
<feature type="repeat" description="WD" evidence="11">
    <location>
        <begin position="144"/>
        <end position="186"/>
    </location>
</feature>
<dbReference type="GO" id="GO:0005782">
    <property type="term" value="C:peroxisomal matrix"/>
    <property type="evidence" value="ECO:0007669"/>
    <property type="project" value="UniProtKB-SubCell"/>
</dbReference>
<reference evidence="13" key="1">
    <citation type="submission" date="2025-08" db="UniProtKB">
        <authorList>
            <consortium name="RefSeq"/>
        </authorList>
    </citation>
    <scope>IDENTIFICATION</scope>
    <source>
        <tissue evidence="13">Whole sample</tissue>
    </source>
</reference>
<dbReference type="Proteomes" id="UP000694844">
    <property type="component" value="Chromosome 7"/>
</dbReference>
<keyword evidence="4" id="KW-0963">Cytoplasm</keyword>
<dbReference type="AlphaFoldDB" id="A0A8B8AJH6"/>
<proteinExistence type="inferred from homology"/>
<keyword evidence="8" id="KW-0576">Peroxisome</keyword>
<evidence type="ECO:0000256" key="7">
    <source>
        <dbReference type="ARBA" id="ARBA00022927"/>
    </source>
</evidence>
<dbReference type="GeneID" id="111103004"/>
<dbReference type="Gene3D" id="2.130.10.10">
    <property type="entry name" value="YVTN repeat-like/Quinoprotein amine dehydrogenase"/>
    <property type="match status" value="1"/>
</dbReference>
<dbReference type="PROSITE" id="PS50082">
    <property type="entry name" value="WD_REPEATS_2"/>
    <property type="match status" value="5"/>
</dbReference>
<feature type="repeat" description="WD" evidence="11">
    <location>
        <begin position="100"/>
        <end position="143"/>
    </location>
</feature>
<keyword evidence="12" id="KW-1185">Reference proteome</keyword>
<dbReference type="InterPro" id="IPR019775">
    <property type="entry name" value="WD40_repeat_CS"/>
</dbReference>
<dbReference type="SMART" id="SM00320">
    <property type="entry name" value="WD40"/>
    <property type="match status" value="6"/>
</dbReference>
<comment type="similarity">
    <text evidence="9">Belongs to the WD repeat peroxin-7 family.</text>
</comment>
<dbReference type="PANTHER" id="PTHR46027">
    <property type="entry name" value="PEROXISOMAL TARGETING SIGNAL 2 RECEPTOR"/>
    <property type="match status" value="1"/>
</dbReference>
<dbReference type="KEGG" id="cvn:111103004"/>
<evidence type="ECO:0000313" key="13">
    <source>
        <dbReference type="RefSeq" id="XP_022291692.1"/>
    </source>
</evidence>
<dbReference type="SUPFAM" id="SSF50978">
    <property type="entry name" value="WD40 repeat-like"/>
    <property type="match status" value="1"/>
</dbReference>
<dbReference type="PANTHER" id="PTHR46027:SF1">
    <property type="entry name" value="PEROXISOMAL TARGETING SIGNAL 2 RECEPTOR"/>
    <property type="match status" value="1"/>
</dbReference>
<keyword evidence="6" id="KW-0677">Repeat</keyword>
<evidence type="ECO:0000256" key="8">
    <source>
        <dbReference type="ARBA" id="ARBA00023140"/>
    </source>
</evidence>
<evidence type="ECO:0000256" key="1">
    <source>
        <dbReference type="ARBA" id="ARBA00004253"/>
    </source>
</evidence>
<keyword evidence="3" id="KW-0813">Transport</keyword>
<dbReference type="InterPro" id="IPR015943">
    <property type="entry name" value="WD40/YVTN_repeat-like_dom_sf"/>
</dbReference>
<evidence type="ECO:0000256" key="3">
    <source>
        <dbReference type="ARBA" id="ARBA00022448"/>
    </source>
</evidence>
<dbReference type="Pfam" id="PF00400">
    <property type="entry name" value="WD40"/>
    <property type="match status" value="5"/>
</dbReference>
<feature type="repeat" description="WD" evidence="11">
    <location>
        <begin position="232"/>
        <end position="274"/>
    </location>
</feature>
<dbReference type="PROSITE" id="PS00678">
    <property type="entry name" value="WD_REPEATS_1"/>
    <property type="match status" value="2"/>
</dbReference>
<keyword evidence="5 11" id="KW-0853">WD repeat</keyword>
<dbReference type="InterPro" id="IPR036322">
    <property type="entry name" value="WD40_repeat_dom_sf"/>
</dbReference>
<evidence type="ECO:0000256" key="10">
    <source>
        <dbReference type="ARBA" id="ARBA00032565"/>
    </source>
</evidence>
<keyword evidence="7" id="KW-0653">Protein transport</keyword>
<dbReference type="RefSeq" id="XP_022291692.1">
    <property type="nucleotide sequence ID" value="XM_022435984.1"/>
</dbReference>
<dbReference type="CDD" id="cd00200">
    <property type="entry name" value="WD40"/>
    <property type="match status" value="1"/>
</dbReference>
<dbReference type="InterPro" id="IPR020472">
    <property type="entry name" value="WD40_PAC1"/>
</dbReference>
<dbReference type="InterPro" id="IPR001680">
    <property type="entry name" value="WD40_rpt"/>
</dbReference>
<evidence type="ECO:0000256" key="5">
    <source>
        <dbReference type="ARBA" id="ARBA00022574"/>
    </source>
</evidence>
<dbReference type="PROSITE" id="PS50294">
    <property type="entry name" value="WD_REPEATS_REGION"/>
    <property type="match status" value="3"/>
</dbReference>
<gene>
    <name evidence="13" type="primary">LOC111103004</name>
</gene>
<dbReference type="GO" id="GO:0016558">
    <property type="term" value="P:protein import into peroxisome matrix"/>
    <property type="evidence" value="ECO:0007669"/>
    <property type="project" value="InterPro"/>
</dbReference>
<evidence type="ECO:0000256" key="6">
    <source>
        <dbReference type="ARBA" id="ARBA00022737"/>
    </source>
</evidence>
<dbReference type="OrthoDB" id="273771at2759"/>
<evidence type="ECO:0000256" key="2">
    <source>
        <dbReference type="ARBA" id="ARBA00004514"/>
    </source>
</evidence>
<sequence length="321" mass="36274">MNLSLQTKGRHGYAVEFSPFFANKLACASSQYYGIAGCGTLYIIETGPKGLVPLTVLDWNDGLFDITWAENNENVLITGAGDGHVVVWDINQRRGPIKAYKEHTKEVNSVHWSQTRQENFFLSGSWDKSIKLWDISHAQSLNTFLGHEAIVYSIRWSPHIPGSFASASGDQTVRVWDVRNSHTPQTVIPAHASEILTCDWSKYDQNLLFTGGVDGAIRGWDIRNPQSPFCDLRGHTLAVRRIKTSPFQRNILASVSYDFTTRLWDFTINMAVETLEHHTEFVYGLDFNLFKAGEMADCSWDEVLRVYTPRSLTNPGMTLQH</sequence>
<feature type="repeat" description="WD" evidence="11">
    <location>
        <begin position="188"/>
        <end position="224"/>
    </location>
</feature>
<evidence type="ECO:0000256" key="11">
    <source>
        <dbReference type="PROSITE-ProRule" id="PRU00221"/>
    </source>
</evidence>
<evidence type="ECO:0000256" key="4">
    <source>
        <dbReference type="ARBA" id="ARBA00022490"/>
    </source>
</evidence>
<evidence type="ECO:0000256" key="9">
    <source>
        <dbReference type="ARBA" id="ARBA00024017"/>
    </source>
</evidence>
<feature type="repeat" description="WD" evidence="11">
    <location>
        <begin position="72"/>
        <end position="91"/>
    </location>
</feature>
<dbReference type="GO" id="GO:0005053">
    <property type="term" value="F:peroxisome matrix targeting signal-2 binding"/>
    <property type="evidence" value="ECO:0007669"/>
    <property type="project" value="InterPro"/>
</dbReference>